<evidence type="ECO:0000259" key="3">
    <source>
        <dbReference type="Pfam" id="PF13860"/>
    </source>
</evidence>
<dbReference type="AlphaFoldDB" id="A0AAU8IVL9"/>
<protein>
    <submittedName>
        <fullName evidence="4">FG-GAP-like repeat-containing protein</fullName>
    </submittedName>
</protein>
<dbReference type="PANTHER" id="PTHR44103:SF1">
    <property type="entry name" value="PROPROTEIN CONVERTASE P"/>
    <property type="match status" value="1"/>
</dbReference>
<keyword evidence="1 2" id="KW-0732">Signal</keyword>
<sequence>MKGVEKRPARTRALAGGAVVAMAGALLLPAGTPAGAADGPAESVIAAQPRFLPRSEQLYTAGESGYLHMQEGTSGVQWSDGASDAARAVANGTLNTGLGAIRAASPSRAVTVTDLGSGDKTSFTVPTGQSWYNTYNESVLMTLVNDTVKGATTEVHLIAADGTDKATTQLPAGLVITGLAAQDRHGAVLKFRGADGTHLYAVDYSTGAVTEVFASLSRSELPTAFALSKDTVLGYKPAALTAFTTERGRADAPVVRTTVPGPTGSTSTPDASMALAGHRILVSHREAQPTYSQGQKLYGVTIGGGATELLAHTGERFATAPDGSVLAVGGSGAGDWAVRRYTPDGGSSVVREVPPVTAEIDGLSVAAGRLSVASLNEGDSELGLYTYDLDASGRPGERALSHIIGSYYANCATGSKCVALYGTGNGQTGYSTGGSVHLPIDGGTFDLVSLPGVTDARIADISGRYVLMESAATKKQYIADSEENSADEIIHTRTASAAALWGTKQWKPGTTTGSVNAYDLKTKKTSADVKLGSGCVPKELQAVGRWLYWNCGPTGKAGVWDLTVGKNITVPSGGESLLGDGFLVRHDRGGVGKLLLTDFHGGAGTSVTTRDVADLPAGDLPTQRHITWDVDRYTGTVVWADGDQRIHIRPTGVPRTPVASVESTTDDFINLGWTGEAEQNIWHGAFQLSRPAARWKLTFKDVHGRTARTVTTGKAQGAHLALTWDGKRDDGSVVDGGRYTFSLAADAGDGYRTVRSGTTEVAGAKTTYRDYDGNGFGELYSFSSKGTLHADEFHGSAGMWSSSSSGWPTGNRFFPFGDLSGDRCNDVLVRTSSGTLHRYDGSCSGAVSTKSPHVSLGTGWTAYDYLTWAGDLNRDGRPDLLARKKSTGDMYVFAGTSAGKLGSGKKIRSAWKTYNQILGAGDLNGDGVGDVLTRGTNGTLYRYEGAGDGTLKDRKTVFTKWGSSYRKVIGIGDLNYDGKNDLLVYDTSGRVWRNLGDGKGSFSSRAQVWDGYTNYAGGLS</sequence>
<evidence type="ECO:0000313" key="4">
    <source>
        <dbReference type="EMBL" id="XCJ72151.1"/>
    </source>
</evidence>
<organism evidence="4">
    <name type="scientific">Streptomyces tabacisoli</name>
    <dbReference type="NCBI Taxonomy" id="3156398"/>
    <lineage>
        <taxon>Bacteria</taxon>
        <taxon>Bacillati</taxon>
        <taxon>Actinomycetota</taxon>
        <taxon>Actinomycetes</taxon>
        <taxon>Kitasatosporales</taxon>
        <taxon>Streptomycetaceae</taxon>
        <taxon>Streptomyces</taxon>
    </lineage>
</organism>
<dbReference type="Pfam" id="PF13517">
    <property type="entry name" value="FG-GAP_3"/>
    <property type="match status" value="1"/>
</dbReference>
<feature type="domain" description="FlgD/Vpr Ig-like" evidence="3">
    <location>
        <begin position="684"/>
        <end position="748"/>
    </location>
</feature>
<dbReference type="PANTHER" id="PTHR44103">
    <property type="entry name" value="PROPROTEIN CONVERTASE P"/>
    <property type="match status" value="1"/>
</dbReference>
<dbReference type="Pfam" id="PF13860">
    <property type="entry name" value="FlgD_ig"/>
    <property type="match status" value="1"/>
</dbReference>
<gene>
    <name evidence="4" type="ORF">ABII15_20235</name>
</gene>
<dbReference type="EMBL" id="CP159534">
    <property type="protein sequence ID" value="XCJ72151.1"/>
    <property type="molecule type" value="Genomic_DNA"/>
</dbReference>
<reference evidence="4" key="1">
    <citation type="submission" date="2024-06" db="EMBL/GenBank/DDBJ databases">
        <title>Streptomyces sp. strain HUAS MG91 genome sequences.</title>
        <authorList>
            <person name="Mo P."/>
        </authorList>
    </citation>
    <scope>NUCLEOTIDE SEQUENCE</scope>
    <source>
        <strain evidence="4">HUAS MG91</strain>
    </source>
</reference>
<dbReference type="RefSeq" id="WP_353943731.1">
    <property type="nucleotide sequence ID" value="NZ_CP159534.1"/>
</dbReference>
<dbReference type="SUPFAM" id="SSF82171">
    <property type="entry name" value="DPP6 N-terminal domain-like"/>
    <property type="match status" value="1"/>
</dbReference>
<feature type="chain" id="PRO_5043616672" evidence="2">
    <location>
        <begin position="37"/>
        <end position="1020"/>
    </location>
</feature>
<dbReference type="InterPro" id="IPR025965">
    <property type="entry name" value="FlgD/Vpr_Ig-like"/>
</dbReference>
<dbReference type="KEGG" id="stac:ABII15_20235"/>
<feature type="signal peptide" evidence="2">
    <location>
        <begin position="1"/>
        <end position="36"/>
    </location>
</feature>
<evidence type="ECO:0000256" key="2">
    <source>
        <dbReference type="SAM" id="SignalP"/>
    </source>
</evidence>
<dbReference type="InterPro" id="IPR013517">
    <property type="entry name" value="FG-GAP"/>
</dbReference>
<dbReference type="Gene3D" id="2.60.40.4070">
    <property type="match status" value="1"/>
</dbReference>
<name>A0AAU8IVL9_9ACTN</name>
<dbReference type="SUPFAM" id="SSF69318">
    <property type="entry name" value="Integrin alpha N-terminal domain"/>
    <property type="match status" value="1"/>
</dbReference>
<evidence type="ECO:0000256" key="1">
    <source>
        <dbReference type="ARBA" id="ARBA00022729"/>
    </source>
</evidence>
<dbReference type="InterPro" id="IPR028994">
    <property type="entry name" value="Integrin_alpha_N"/>
</dbReference>
<proteinExistence type="predicted"/>
<accession>A0AAU8IVL9</accession>